<feature type="transmembrane region" description="Helical" evidence="5">
    <location>
        <begin position="129"/>
        <end position="150"/>
    </location>
</feature>
<feature type="transmembrane region" description="Helical" evidence="5">
    <location>
        <begin position="104"/>
        <end position="122"/>
    </location>
</feature>
<dbReference type="EMBL" id="LJPX01000609">
    <property type="protein sequence ID" value="KPW64758.1"/>
    <property type="molecule type" value="Genomic_DNA"/>
</dbReference>
<accession>A0A0N8QUL9</accession>
<keyword evidence="2 5" id="KW-0812">Transmembrane</keyword>
<sequence length="415" mass="46085">MGQLSESFQRVSMTTTVSRYLFCLLVAGFTIHVSGMLFITDGSRGTTISNLTLFLPALILLLIGREWRDPLLSRQYIPLLALLVFTVLVALLNKGSIIKGSEQFKTALYIMLYLGAIHWMVSRDVMEKVLNLLFVIASVAAFASIAYHLIMVDSHYLLSGDRLFKLGYENYADFQNPIVAALFYGVFGVYGVHQLLIRRYSCAVTLVFCLSVLSLSLYMYCTLSRGVWLGYGAAIGASVLLHNDSRSRKWLAVSAGVLLLAVILLSPVLLEQKVRGLSLRDVIWSEWLVRLGDFWLIGAGAGKSFDICIANAQCFKQAHNLYLQFFYEYGIVGAILLLGMIGAVFVRSLNRGLRASPLGTVGFPLFLFALLTALFDYHTVMNRPGVYWLVFWLPIGLILSNGSRAHVKSQQATSA</sequence>
<feature type="transmembrane region" description="Helical" evidence="5">
    <location>
        <begin position="250"/>
        <end position="270"/>
    </location>
</feature>
<evidence type="ECO:0000256" key="5">
    <source>
        <dbReference type="SAM" id="Phobius"/>
    </source>
</evidence>
<feature type="transmembrane region" description="Helical" evidence="5">
    <location>
        <begin position="226"/>
        <end position="243"/>
    </location>
</feature>
<evidence type="ECO:0000259" key="6">
    <source>
        <dbReference type="Pfam" id="PF04932"/>
    </source>
</evidence>
<dbReference type="PANTHER" id="PTHR37422:SF13">
    <property type="entry name" value="LIPOPOLYSACCHARIDE BIOSYNTHESIS PROTEIN PA4999-RELATED"/>
    <property type="match status" value="1"/>
</dbReference>
<dbReference type="Pfam" id="PF04932">
    <property type="entry name" value="Wzy_C"/>
    <property type="match status" value="1"/>
</dbReference>
<gene>
    <name evidence="7" type="ORF">ALO81_101551</name>
</gene>
<feature type="transmembrane region" description="Helical" evidence="5">
    <location>
        <begin position="45"/>
        <end position="64"/>
    </location>
</feature>
<proteinExistence type="predicted"/>
<evidence type="ECO:0000256" key="2">
    <source>
        <dbReference type="ARBA" id="ARBA00022692"/>
    </source>
</evidence>
<feature type="transmembrane region" description="Helical" evidence="5">
    <location>
        <begin position="385"/>
        <end position="402"/>
    </location>
</feature>
<dbReference type="GO" id="GO:0016020">
    <property type="term" value="C:membrane"/>
    <property type="evidence" value="ECO:0007669"/>
    <property type="project" value="UniProtKB-SubCell"/>
</dbReference>
<feature type="transmembrane region" description="Helical" evidence="5">
    <location>
        <begin position="326"/>
        <end position="346"/>
    </location>
</feature>
<evidence type="ECO:0000256" key="3">
    <source>
        <dbReference type="ARBA" id="ARBA00022989"/>
    </source>
</evidence>
<dbReference type="Proteomes" id="UP000050564">
    <property type="component" value="Unassembled WGS sequence"/>
</dbReference>
<comment type="caution">
    <text evidence="7">The sequence shown here is derived from an EMBL/GenBank/DDBJ whole genome shotgun (WGS) entry which is preliminary data.</text>
</comment>
<organism evidence="7 8">
    <name type="scientific">Pseudomonas cannabina</name>
    <dbReference type="NCBI Taxonomy" id="86840"/>
    <lineage>
        <taxon>Bacteria</taxon>
        <taxon>Pseudomonadati</taxon>
        <taxon>Pseudomonadota</taxon>
        <taxon>Gammaproteobacteria</taxon>
        <taxon>Pseudomonadales</taxon>
        <taxon>Pseudomonadaceae</taxon>
        <taxon>Pseudomonas</taxon>
    </lineage>
</organism>
<comment type="subcellular location">
    <subcellularLocation>
        <location evidence="1">Membrane</location>
        <topology evidence="1">Multi-pass membrane protein</topology>
    </subcellularLocation>
</comment>
<evidence type="ECO:0000313" key="7">
    <source>
        <dbReference type="EMBL" id="KPW64758.1"/>
    </source>
</evidence>
<feature type="domain" description="O-antigen ligase-related" evidence="6">
    <location>
        <begin position="211"/>
        <end position="338"/>
    </location>
</feature>
<evidence type="ECO:0000256" key="4">
    <source>
        <dbReference type="ARBA" id="ARBA00023136"/>
    </source>
</evidence>
<dbReference type="PANTHER" id="PTHR37422">
    <property type="entry name" value="TEICHURONIC ACID BIOSYNTHESIS PROTEIN TUAE"/>
    <property type="match status" value="1"/>
</dbReference>
<dbReference type="PATRIC" id="fig|86840.3.peg.1851"/>
<feature type="transmembrane region" description="Helical" evidence="5">
    <location>
        <begin position="20"/>
        <end position="39"/>
    </location>
</feature>
<keyword evidence="3 5" id="KW-1133">Transmembrane helix</keyword>
<evidence type="ECO:0000313" key="8">
    <source>
        <dbReference type="Proteomes" id="UP000050564"/>
    </source>
</evidence>
<feature type="transmembrane region" description="Helical" evidence="5">
    <location>
        <begin position="358"/>
        <end position="379"/>
    </location>
</feature>
<dbReference type="AlphaFoldDB" id="A0A0N8QUL9"/>
<dbReference type="InterPro" id="IPR051533">
    <property type="entry name" value="WaaL-like"/>
</dbReference>
<protein>
    <submittedName>
        <fullName evidence="7">O-antigen polymerase protein</fullName>
    </submittedName>
</protein>
<name>A0A0N8QUL9_PSECA</name>
<keyword evidence="4 5" id="KW-0472">Membrane</keyword>
<dbReference type="RefSeq" id="WP_139206374.1">
    <property type="nucleotide sequence ID" value="NZ_FNKU01000001.1"/>
</dbReference>
<feature type="transmembrane region" description="Helical" evidence="5">
    <location>
        <begin position="174"/>
        <end position="193"/>
    </location>
</feature>
<feature type="transmembrane region" description="Helical" evidence="5">
    <location>
        <begin position="200"/>
        <end position="220"/>
    </location>
</feature>
<reference evidence="7 8" key="1">
    <citation type="submission" date="2015-09" db="EMBL/GenBank/DDBJ databases">
        <title>Genome announcement of multiple Pseudomonas syringae strains.</title>
        <authorList>
            <person name="Thakur S."/>
            <person name="Wang P.W."/>
            <person name="Gong Y."/>
            <person name="Weir B.S."/>
            <person name="Guttman D.S."/>
        </authorList>
    </citation>
    <scope>NUCLEOTIDE SEQUENCE [LARGE SCALE GENOMIC DNA]</scope>
    <source>
        <strain evidence="7 8">ICMP2823</strain>
    </source>
</reference>
<dbReference type="InterPro" id="IPR007016">
    <property type="entry name" value="O-antigen_ligase-rel_domated"/>
</dbReference>
<feature type="transmembrane region" description="Helical" evidence="5">
    <location>
        <begin position="76"/>
        <end position="92"/>
    </location>
</feature>
<evidence type="ECO:0000256" key="1">
    <source>
        <dbReference type="ARBA" id="ARBA00004141"/>
    </source>
</evidence>